<evidence type="ECO:0000313" key="1">
    <source>
        <dbReference type="EMBL" id="BAM87653.1"/>
    </source>
</evidence>
<name>M4Z2X8_9BRAD</name>
<dbReference type="Proteomes" id="UP000011841">
    <property type="component" value="Chromosome"/>
</dbReference>
<gene>
    <name evidence="1" type="ORF">S58_16450</name>
</gene>
<dbReference type="AlphaFoldDB" id="M4Z2X8"/>
<dbReference type="GeneID" id="301815581"/>
<dbReference type="HOGENOM" id="CLU_1913060_0_0_5"/>
<protein>
    <submittedName>
        <fullName evidence="1">Butyrophilin subfamily 1</fullName>
    </submittedName>
</protein>
<accession>M4Z2X8</accession>
<dbReference type="EMBL" id="AP012603">
    <property type="protein sequence ID" value="BAM87653.1"/>
    <property type="molecule type" value="Genomic_DNA"/>
</dbReference>
<reference evidence="1 2" key="1">
    <citation type="journal article" date="2013" name="Appl. Environ. Microbiol.">
        <title>Genome analysis suggests that the soil oligotrophic bacterium Agromonas oligotrophica (Bradyrhizobium oligotrophicum) is a nitrogen-fixing symbiont of Aeschynomene indica.</title>
        <authorList>
            <person name="Okubo T."/>
            <person name="Fukushima S."/>
            <person name="Itakura M."/>
            <person name="Oshima K."/>
            <person name="Longtonglang A."/>
            <person name="Teaumroong N."/>
            <person name="Mitsui H."/>
            <person name="Hattori M."/>
            <person name="Hattori R."/>
            <person name="Hattori T."/>
            <person name="Minamisawa K."/>
        </authorList>
    </citation>
    <scope>NUCLEOTIDE SEQUENCE [LARGE SCALE GENOMIC DNA]</scope>
    <source>
        <strain evidence="1 2">S58</strain>
    </source>
</reference>
<proteinExistence type="predicted"/>
<dbReference type="STRING" id="1245469.S58_16450"/>
<dbReference type="KEGG" id="aol:S58_16450"/>
<dbReference type="RefSeq" id="WP_015664782.1">
    <property type="nucleotide sequence ID" value="NC_020453.1"/>
</dbReference>
<evidence type="ECO:0000313" key="2">
    <source>
        <dbReference type="Proteomes" id="UP000011841"/>
    </source>
</evidence>
<organism evidence="1 2">
    <name type="scientific">Bradyrhizobium oligotrophicum S58</name>
    <dbReference type="NCBI Taxonomy" id="1245469"/>
    <lineage>
        <taxon>Bacteria</taxon>
        <taxon>Pseudomonadati</taxon>
        <taxon>Pseudomonadota</taxon>
        <taxon>Alphaproteobacteria</taxon>
        <taxon>Hyphomicrobiales</taxon>
        <taxon>Nitrobacteraceae</taxon>
        <taxon>Bradyrhizobium</taxon>
    </lineage>
</organism>
<keyword evidence="2" id="KW-1185">Reference proteome</keyword>
<sequence>MTSKGDALALAIALSSSEETLLGPTDSQICATALRHYAREGSRSRLLHLTQLIALVCAVLMGASALTYEAPVISAVKGTSTSKAIAFENAAPIPHLWLDAPGPTEAGRLTFDGLPSSIEVQSAVAAATDEDG</sequence>